<dbReference type="Proteomes" id="UP000789595">
    <property type="component" value="Unassembled WGS sequence"/>
</dbReference>
<evidence type="ECO:0000256" key="1">
    <source>
        <dbReference type="SAM" id="MobiDB-lite"/>
    </source>
</evidence>
<feature type="region of interest" description="Disordered" evidence="1">
    <location>
        <begin position="118"/>
        <end position="138"/>
    </location>
</feature>
<gene>
    <name evidence="2" type="ORF">PECAL_5P11570</name>
</gene>
<protein>
    <submittedName>
        <fullName evidence="2">Uncharacterized protein</fullName>
    </submittedName>
</protein>
<reference evidence="2" key="1">
    <citation type="submission" date="2021-11" db="EMBL/GenBank/DDBJ databases">
        <authorList>
            <consortium name="Genoscope - CEA"/>
            <person name="William W."/>
        </authorList>
    </citation>
    <scope>NUCLEOTIDE SEQUENCE</scope>
</reference>
<sequence length="138" mass="15145">MQRPLNPRTCKICCTNACHTDAAIRLQICERCRAMIRLSSHTHACAPMRSYLYNIIICRITWLPKACRNAAVRQQVAEAVIKAICGVTASETTPDKVVSTDAFPLPKGYSLNPDLQAHPHASSEIGIGSEDPMKGPQK</sequence>
<evidence type="ECO:0000313" key="3">
    <source>
        <dbReference type="Proteomes" id="UP000789595"/>
    </source>
</evidence>
<organism evidence="2 3">
    <name type="scientific">Pelagomonas calceolata</name>
    <dbReference type="NCBI Taxonomy" id="35677"/>
    <lineage>
        <taxon>Eukaryota</taxon>
        <taxon>Sar</taxon>
        <taxon>Stramenopiles</taxon>
        <taxon>Ochrophyta</taxon>
        <taxon>Pelagophyceae</taxon>
        <taxon>Pelagomonadales</taxon>
        <taxon>Pelagomonadaceae</taxon>
        <taxon>Pelagomonas</taxon>
    </lineage>
</organism>
<comment type="caution">
    <text evidence="2">The sequence shown here is derived from an EMBL/GenBank/DDBJ whole genome shotgun (WGS) entry which is preliminary data.</text>
</comment>
<keyword evidence="3" id="KW-1185">Reference proteome</keyword>
<dbReference type="AlphaFoldDB" id="A0A8J2SZI3"/>
<evidence type="ECO:0000313" key="2">
    <source>
        <dbReference type="EMBL" id="CAH0376559.1"/>
    </source>
</evidence>
<accession>A0A8J2SZI3</accession>
<name>A0A8J2SZI3_9STRA</name>
<proteinExistence type="predicted"/>
<dbReference type="EMBL" id="CAKKNE010000005">
    <property type="protein sequence ID" value="CAH0376559.1"/>
    <property type="molecule type" value="Genomic_DNA"/>
</dbReference>
<dbReference type="OrthoDB" id="35315at2759"/>